<organism evidence="1 2">
    <name type="scientific">Mangrovihabitans endophyticus</name>
    <dbReference type="NCBI Taxonomy" id="1751298"/>
    <lineage>
        <taxon>Bacteria</taxon>
        <taxon>Bacillati</taxon>
        <taxon>Actinomycetota</taxon>
        <taxon>Actinomycetes</taxon>
        <taxon>Micromonosporales</taxon>
        <taxon>Micromonosporaceae</taxon>
        <taxon>Mangrovihabitans</taxon>
    </lineage>
</organism>
<dbReference type="SUPFAM" id="SSF109854">
    <property type="entry name" value="DinB/YfiT-like putative metalloenzymes"/>
    <property type="match status" value="1"/>
</dbReference>
<dbReference type="AlphaFoldDB" id="A0A8J3C3D4"/>
<proteinExistence type="predicted"/>
<name>A0A8J3C3D4_9ACTN</name>
<evidence type="ECO:0000313" key="1">
    <source>
        <dbReference type="EMBL" id="GGL09174.1"/>
    </source>
</evidence>
<dbReference type="Proteomes" id="UP000656042">
    <property type="component" value="Unassembled WGS sequence"/>
</dbReference>
<sequence length="145" mass="16194">MTGYERHGFPDGTSDERELFLRWLAFLRGAVLRKALGVSDEQARWRPGGKLLPLVGIVNHLTGVERRWIDGDAAKPEDEYDPPRLSITEAVAAYRERGARTDQVVREADLTPGLRFVLIHLINETARHAGHADAVRELLDGTTGE</sequence>
<accession>A0A8J3C3D4</accession>
<protein>
    <recommendedName>
        <fullName evidence="3">DinB family protein</fullName>
    </recommendedName>
</protein>
<dbReference type="RefSeq" id="WP_189081726.1">
    <property type="nucleotide sequence ID" value="NZ_BMMX01000031.1"/>
</dbReference>
<keyword evidence="2" id="KW-1185">Reference proteome</keyword>
<comment type="caution">
    <text evidence="1">The sequence shown here is derived from an EMBL/GenBank/DDBJ whole genome shotgun (WGS) entry which is preliminary data.</text>
</comment>
<dbReference type="InterPro" id="IPR007061">
    <property type="entry name" value="MST-like"/>
</dbReference>
<dbReference type="EMBL" id="BMMX01000031">
    <property type="protein sequence ID" value="GGL09174.1"/>
    <property type="molecule type" value="Genomic_DNA"/>
</dbReference>
<dbReference type="Pfam" id="PF04978">
    <property type="entry name" value="MST"/>
    <property type="match status" value="1"/>
</dbReference>
<evidence type="ECO:0000313" key="2">
    <source>
        <dbReference type="Proteomes" id="UP000656042"/>
    </source>
</evidence>
<reference evidence="1" key="2">
    <citation type="submission" date="2020-09" db="EMBL/GenBank/DDBJ databases">
        <authorList>
            <person name="Sun Q."/>
            <person name="Zhou Y."/>
        </authorList>
    </citation>
    <scope>NUCLEOTIDE SEQUENCE</scope>
    <source>
        <strain evidence="1">CGMCC 4.7299</strain>
    </source>
</reference>
<gene>
    <name evidence="1" type="ORF">GCM10012284_49770</name>
</gene>
<evidence type="ECO:0008006" key="3">
    <source>
        <dbReference type="Google" id="ProtNLM"/>
    </source>
</evidence>
<dbReference type="InterPro" id="IPR034660">
    <property type="entry name" value="DinB/YfiT-like"/>
</dbReference>
<dbReference type="Gene3D" id="1.20.120.450">
    <property type="entry name" value="dinb family like domain"/>
    <property type="match status" value="1"/>
</dbReference>
<reference evidence="1" key="1">
    <citation type="journal article" date="2014" name="Int. J. Syst. Evol. Microbiol.">
        <title>Complete genome sequence of Corynebacterium casei LMG S-19264T (=DSM 44701T), isolated from a smear-ripened cheese.</title>
        <authorList>
            <consortium name="US DOE Joint Genome Institute (JGI-PGF)"/>
            <person name="Walter F."/>
            <person name="Albersmeier A."/>
            <person name="Kalinowski J."/>
            <person name="Ruckert C."/>
        </authorList>
    </citation>
    <scope>NUCLEOTIDE SEQUENCE</scope>
    <source>
        <strain evidence="1">CGMCC 4.7299</strain>
    </source>
</reference>